<reference evidence="2" key="1">
    <citation type="submission" date="2017-05" db="EMBL/GenBank/DDBJ databases">
        <title>Complete and WGS of Bordetella genogroups.</title>
        <authorList>
            <person name="Spilker T."/>
            <person name="Lipuma J."/>
        </authorList>
    </citation>
    <scope>NUCLEOTIDE SEQUENCE [LARGE SCALE GENOMIC DNA]</scope>
    <source>
        <strain evidence="2">AU8856</strain>
    </source>
</reference>
<proteinExistence type="predicted"/>
<comment type="caution">
    <text evidence="1">The sequence shown here is derived from an EMBL/GenBank/DDBJ whole genome shotgun (WGS) entry which is preliminary data.</text>
</comment>
<keyword evidence="2" id="KW-1185">Reference proteome</keyword>
<name>A0A261ULI5_9BORD</name>
<sequence>MVDDKFLAAVGRLPEVGTPIRRDCEEIRRALQTADELEEFARAARTRAEHLAGALRAKLARNWCTAESRAADVEG</sequence>
<dbReference type="Proteomes" id="UP000215767">
    <property type="component" value="Unassembled WGS sequence"/>
</dbReference>
<protein>
    <submittedName>
        <fullName evidence="1">Uncharacterized protein</fullName>
    </submittedName>
</protein>
<dbReference type="EMBL" id="NEVS01000004">
    <property type="protein sequence ID" value="OZI62130.1"/>
    <property type="molecule type" value="Genomic_DNA"/>
</dbReference>
<dbReference type="Pfam" id="PF17383">
    <property type="entry name" value="kleA_kleC"/>
    <property type="match status" value="1"/>
</dbReference>
<gene>
    <name evidence="1" type="ORF">CAL28_23180</name>
</gene>
<organism evidence="1 2">
    <name type="scientific">Bordetella genomosp. 11</name>
    <dbReference type="NCBI Taxonomy" id="1416808"/>
    <lineage>
        <taxon>Bacteria</taxon>
        <taxon>Pseudomonadati</taxon>
        <taxon>Pseudomonadota</taxon>
        <taxon>Betaproteobacteria</taxon>
        <taxon>Burkholderiales</taxon>
        <taxon>Alcaligenaceae</taxon>
        <taxon>Bordetella</taxon>
    </lineage>
</organism>
<evidence type="ECO:0000313" key="2">
    <source>
        <dbReference type="Proteomes" id="UP000215767"/>
    </source>
</evidence>
<dbReference type="RefSeq" id="WP_094843514.1">
    <property type="nucleotide sequence ID" value="NZ_NEVS01000004.1"/>
</dbReference>
<dbReference type="InterPro" id="IPR035338">
    <property type="entry name" value="KleA/KleC-like"/>
</dbReference>
<evidence type="ECO:0000313" key="1">
    <source>
        <dbReference type="EMBL" id="OZI62130.1"/>
    </source>
</evidence>
<accession>A0A261ULI5</accession>
<dbReference type="AlphaFoldDB" id="A0A261ULI5"/>